<organism evidence="7 8">
    <name type="scientific">Eumeta variegata</name>
    <name type="common">Bagworm moth</name>
    <name type="synonym">Eumeta japonica</name>
    <dbReference type="NCBI Taxonomy" id="151549"/>
    <lineage>
        <taxon>Eukaryota</taxon>
        <taxon>Metazoa</taxon>
        <taxon>Ecdysozoa</taxon>
        <taxon>Arthropoda</taxon>
        <taxon>Hexapoda</taxon>
        <taxon>Insecta</taxon>
        <taxon>Pterygota</taxon>
        <taxon>Neoptera</taxon>
        <taxon>Endopterygota</taxon>
        <taxon>Lepidoptera</taxon>
        <taxon>Glossata</taxon>
        <taxon>Ditrysia</taxon>
        <taxon>Tineoidea</taxon>
        <taxon>Psychidae</taxon>
        <taxon>Oiketicinae</taxon>
        <taxon>Eumeta</taxon>
    </lineage>
</organism>
<feature type="compositionally biased region" description="Polar residues" evidence="5">
    <location>
        <begin position="341"/>
        <end position="358"/>
    </location>
</feature>
<gene>
    <name evidence="7" type="primary">PNLIPRP2</name>
    <name evidence="7" type="ORF">EVAR_93143_1</name>
</gene>
<dbReference type="PRINTS" id="PR00821">
    <property type="entry name" value="TAGLIPASE"/>
</dbReference>
<feature type="domain" description="Lipase" evidence="6">
    <location>
        <begin position="447"/>
        <end position="539"/>
    </location>
</feature>
<comment type="subcellular location">
    <subcellularLocation>
        <location evidence="1">Secreted</location>
    </subcellularLocation>
</comment>
<dbReference type="STRING" id="151549.A0A4C1THY4"/>
<dbReference type="CDD" id="cd00707">
    <property type="entry name" value="Pancreat_lipase_like"/>
    <property type="match status" value="1"/>
</dbReference>
<accession>A0A4C1THY4</accession>
<feature type="domain" description="Lipase" evidence="6">
    <location>
        <begin position="78"/>
        <end position="334"/>
    </location>
</feature>
<evidence type="ECO:0000313" key="8">
    <source>
        <dbReference type="Proteomes" id="UP000299102"/>
    </source>
</evidence>
<evidence type="ECO:0000256" key="3">
    <source>
        <dbReference type="ARBA" id="ARBA00022525"/>
    </source>
</evidence>
<keyword evidence="3" id="KW-0964">Secreted</keyword>
<dbReference type="GO" id="GO:0016298">
    <property type="term" value="F:lipase activity"/>
    <property type="evidence" value="ECO:0007669"/>
    <property type="project" value="InterPro"/>
</dbReference>
<dbReference type="InterPro" id="IPR000734">
    <property type="entry name" value="TAG_lipase"/>
</dbReference>
<dbReference type="AlphaFoldDB" id="A0A4C1THY4"/>
<dbReference type="OrthoDB" id="199913at2759"/>
<dbReference type="InterPro" id="IPR029058">
    <property type="entry name" value="AB_hydrolase_fold"/>
</dbReference>
<reference evidence="7 8" key="1">
    <citation type="journal article" date="2019" name="Commun. Biol.">
        <title>The bagworm genome reveals a unique fibroin gene that provides high tensile strength.</title>
        <authorList>
            <person name="Kono N."/>
            <person name="Nakamura H."/>
            <person name="Ohtoshi R."/>
            <person name="Tomita M."/>
            <person name="Numata K."/>
            <person name="Arakawa K."/>
        </authorList>
    </citation>
    <scope>NUCLEOTIDE SEQUENCE [LARGE SCALE GENOMIC DNA]</scope>
</reference>
<dbReference type="Gene3D" id="3.40.50.1820">
    <property type="entry name" value="alpha/beta hydrolase"/>
    <property type="match status" value="3"/>
</dbReference>
<dbReference type="InterPro" id="IPR033906">
    <property type="entry name" value="Lipase_N"/>
</dbReference>
<evidence type="ECO:0000256" key="5">
    <source>
        <dbReference type="SAM" id="MobiDB-lite"/>
    </source>
</evidence>
<dbReference type="InterPro" id="IPR013818">
    <property type="entry name" value="Lipase"/>
</dbReference>
<dbReference type="Pfam" id="PF00151">
    <property type="entry name" value="Lipase"/>
    <property type="match status" value="3"/>
</dbReference>
<feature type="domain" description="Lipase" evidence="6">
    <location>
        <begin position="542"/>
        <end position="664"/>
    </location>
</feature>
<comment type="similarity">
    <text evidence="2 4">Belongs to the AB hydrolase superfamily. Lipase family.</text>
</comment>
<dbReference type="PANTHER" id="PTHR11610">
    <property type="entry name" value="LIPASE"/>
    <property type="match status" value="1"/>
</dbReference>
<evidence type="ECO:0000256" key="1">
    <source>
        <dbReference type="ARBA" id="ARBA00004613"/>
    </source>
</evidence>
<dbReference type="SUPFAM" id="SSF53474">
    <property type="entry name" value="alpha/beta-Hydrolases"/>
    <property type="match status" value="2"/>
</dbReference>
<dbReference type="GO" id="GO:0017171">
    <property type="term" value="F:serine hydrolase activity"/>
    <property type="evidence" value="ECO:0007669"/>
    <property type="project" value="TreeGrafter"/>
</dbReference>
<dbReference type="EMBL" id="BGZK01000055">
    <property type="protein sequence ID" value="GBP13190.1"/>
    <property type="molecule type" value="Genomic_DNA"/>
</dbReference>
<dbReference type="PANTHER" id="PTHR11610:SF173">
    <property type="entry name" value="LIPASE DOMAIN-CONTAINING PROTEIN-RELATED"/>
    <property type="match status" value="1"/>
</dbReference>
<evidence type="ECO:0000259" key="6">
    <source>
        <dbReference type="Pfam" id="PF00151"/>
    </source>
</evidence>
<keyword evidence="8" id="KW-1185">Reference proteome</keyword>
<evidence type="ECO:0000256" key="2">
    <source>
        <dbReference type="ARBA" id="ARBA00010701"/>
    </source>
</evidence>
<dbReference type="GO" id="GO:0016042">
    <property type="term" value="P:lipid catabolic process"/>
    <property type="evidence" value="ECO:0007669"/>
    <property type="project" value="TreeGrafter"/>
</dbReference>
<dbReference type="GO" id="GO:0005615">
    <property type="term" value="C:extracellular space"/>
    <property type="evidence" value="ECO:0007669"/>
    <property type="project" value="TreeGrafter"/>
</dbReference>
<protein>
    <submittedName>
        <fullName evidence="7">Pancreatic lipase-related protein 2</fullName>
    </submittedName>
</protein>
<proteinExistence type="inferred from homology"/>
<name>A0A4C1THY4_EUMVA</name>
<sequence>MAEANERTNDIKYSIDKENAASVRWRCHPGDPGDNSHYVEGESRYIWMPDGDGVPHLVDLHEPADEALLNDPARNGANNAYWLFTRSNRNNAQIITNGNANSVWNSHYWAGRPLKVIVHGWNSNGNSAVNTMVTSAFLDVSDVNVIVVDWRALANSGYWTAVNGVPSVGNFLGDFLTWLVNLTGSNWNNIHLIGFSLGAHVVGNAGRRTGRRPIRVTGLDPAGPEWGGNANALRNNDGGYVECIHTCGGSLGINDPICAANFYPNGGRHRQPGCGLVDYACSHSRAYQFFAVTVRYNRLVGRQCSNQSQANNNNCSGAAFNMGNSILSKRGKSDGDKTKSKTNPRINQTNRYSSQNEQVEVAMRKHIAPESDNCWGRKILDFATMNWPSQMCAGSAIPVIPGDNSHYVEGESRYIWMPDGDGVPHLVDLHEPADEALLNDPARNGANNAYWLFTRSNRNNAQILVNGNANSVWNSHYSAGRPLKVIVHGWNGNGNSLVNTMVTSAFLDVSDVNVIVVDWRALANSGYWTAVSGVPSVGQFPSLGAHVVGNAGRRTGARPIRVTGLDPAGPEWGGNANALRNNDGGYVECIHTCGGSLGINDPICAANFYPNGGRHRQPGCGLVDFGCSHSRAYEFYAVTVRYNHLVGRQCTNQSQANNNNCSGAAFNMGNSILSKRGSGFFAMTTGSDWPF</sequence>
<evidence type="ECO:0000313" key="7">
    <source>
        <dbReference type="EMBL" id="GBP13190.1"/>
    </source>
</evidence>
<evidence type="ECO:0000256" key="4">
    <source>
        <dbReference type="RuleBase" id="RU004262"/>
    </source>
</evidence>
<dbReference type="Proteomes" id="UP000299102">
    <property type="component" value="Unassembled WGS sequence"/>
</dbReference>
<comment type="caution">
    <text evidence="7">The sequence shown here is derived from an EMBL/GenBank/DDBJ whole genome shotgun (WGS) entry which is preliminary data.</text>
</comment>
<feature type="region of interest" description="Disordered" evidence="5">
    <location>
        <begin position="326"/>
        <end position="358"/>
    </location>
</feature>